<dbReference type="Proteomes" id="UP001317705">
    <property type="component" value="Chromosome"/>
</dbReference>
<evidence type="ECO:0008006" key="3">
    <source>
        <dbReference type="Google" id="ProtNLM"/>
    </source>
</evidence>
<sequence length="111" mass="12572">MRRIALLAAWMVAFIIVIGGTPRAEAQTVRGKIERKTAYGIYPATSVEVTLSARNRGRSSPAYTDNQGFYYLHNIPPGKYVLEIWVGQTPVTRQIRVLNRPYTDIPPIRVR</sequence>
<dbReference type="SUPFAM" id="SSF49452">
    <property type="entry name" value="Starch-binding domain-like"/>
    <property type="match status" value="1"/>
</dbReference>
<keyword evidence="2" id="KW-1185">Reference proteome</keyword>
<evidence type="ECO:0000313" key="2">
    <source>
        <dbReference type="Proteomes" id="UP001317705"/>
    </source>
</evidence>
<dbReference type="InterPro" id="IPR013784">
    <property type="entry name" value="Carb-bd-like_fold"/>
</dbReference>
<organism evidence="1 2">
    <name type="scientific">Geotalea uraniireducens</name>
    <dbReference type="NCBI Taxonomy" id="351604"/>
    <lineage>
        <taxon>Bacteria</taxon>
        <taxon>Pseudomonadati</taxon>
        <taxon>Thermodesulfobacteriota</taxon>
        <taxon>Desulfuromonadia</taxon>
        <taxon>Geobacterales</taxon>
        <taxon>Geobacteraceae</taxon>
        <taxon>Geotalea</taxon>
    </lineage>
</organism>
<evidence type="ECO:0000313" key="1">
    <source>
        <dbReference type="EMBL" id="BDV41861.1"/>
    </source>
</evidence>
<protein>
    <recommendedName>
        <fullName evidence="3">Carboxypeptidase regulatory-like domain-containing protein</fullName>
    </recommendedName>
</protein>
<accession>A0ABN6VSQ7</accession>
<gene>
    <name evidence="1" type="ORF">GURASL_07840</name>
</gene>
<proteinExistence type="predicted"/>
<dbReference type="RefSeq" id="WP_282001961.1">
    <property type="nucleotide sequence ID" value="NZ_AP027151.1"/>
</dbReference>
<name>A0ABN6VSQ7_9BACT</name>
<dbReference type="EMBL" id="AP027151">
    <property type="protein sequence ID" value="BDV41861.1"/>
    <property type="molecule type" value="Genomic_DNA"/>
</dbReference>
<reference evidence="1 2" key="1">
    <citation type="submission" date="2022-12" db="EMBL/GenBank/DDBJ databases">
        <title>Polyphasic characterization of Geotalea uranireducens NIT-SL11 newly isolated from a complex of sewage sludge and microbially reduced graphene oxide.</title>
        <authorList>
            <person name="Xie L."/>
            <person name="Yoshida N."/>
            <person name="Meng L."/>
        </authorList>
    </citation>
    <scope>NUCLEOTIDE SEQUENCE [LARGE SCALE GENOMIC DNA]</scope>
    <source>
        <strain evidence="1 2">NIT-SL11</strain>
    </source>
</reference>
<dbReference type="Gene3D" id="2.60.40.1120">
    <property type="entry name" value="Carboxypeptidase-like, regulatory domain"/>
    <property type="match status" value="1"/>
</dbReference>